<dbReference type="InterPro" id="IPR029058">
    <property type="entry name" value="AB_hydrolase_fold"/>
</dbReference>
<protein>
    <recommendedName>
        <fullName evidence="3">Alpha/beta hydrolase</fullName>
    </recommendedName>
</protein>
<name>A0A7V8NQ79_9BACT</name>
<dbReference type="EMBL" id="JACDQQ010001042">
    <property type="protein sequence ID" value="MBA0085473.1"/>
    <property type="molecule type" value="Genomic_DNA"/>
</dbReference>
<dbReference type="PANTHER" id="PTHR22946:SF12">
    <property type="entry name" value="CONIDIAL PIGMENT BIOSYNTHESIS PROTEIN AYG1 (AFU_ORTHOLOGUE AFUA_2G17550)"/>
    <property type="match status" value="1"/>
</dbReference>
<dbReference type="Proteomes" id="UP000567293">
    <property type="component" value="Unassembled WGS sequence"/>
</dbReference>
<sequence>MAEATIQNAGAYMARGMAYLAVDFPGQGGALRLKDLHLPPDTERISKAMIDYLETRADVDANRIGMQAISMGGYGAPRCASGDKRIKAALMSSGSFCLQQDIFDYYPPIQERVRWIIGARDLADARKKLADYTLEGRARQIECPMLIGFSKDDRIMDPQGAYRLYQAAVNSKREMVEGTGHNQASNAGGPRGMRSPVLPDWAAKHLVAEA</sequence>
<comment type="caution">
    <text evidence="1">The sequence shown here is derived from an EMBL/GenBank/DDBJ whole genome shotgun (WGS) entry which is preliminary data.</text>
</comment>
<accession>A0A7V8NQ79</accession>
<evidence type="ECO:0000313" key="2">
    <source>
        <dbReference type="Proteomes" id="UP000567293"/>
    </source>
</evidence>
<dbReference type="AlphaFoldDB" id="A0A7V8NQ79"/>
<gene>
    <name evidence="1" type="ORF">HRJ53_10790</name>
</gene>
<dbReference type="Gene3D" id="3.40.50.1820">
    <property type="entry name" value="alpha/beta hydrolase"/>
    <property type="match status" value="1"/>
</dbReference>
<evidence type="ECO:0008006" key="3">
    <source>
        <dbReference type="Google" id="ProtNLM"/>
    </source>
</evidence>
<dbReference type="InterPro" id="IPR050261">
    <property type="entry name" value="FrsA_esterase"/>
</dbReference>
<proteinExistence type="predicted"/>
<organism evidence="1 2">
    <name type="scientific">Candidatus Acidiferrum panamense</name>
    <dbReference type="NCBI Taxonomy" id="2741543"/>
    <lineage>
        <taxon>Bacteria</taxon>
        <taxon>Pseudomonadati</taxon>
        <taxon>Acidobacteriota</taxon>
        <taxon>Terriglobia</taxon>
        <taxon>Candidatus Acidiferrales</taxon>
        <taxon>Candidatus Acidiferrum</taxon>
    </lineage>
</organism>
<dbReference type="PANTHER" id="PTHR22946">
    <property type="entry name" value="DIENELACTONE HYDROLASE DOMAIN-CONTAINING PROTEIN-RELATED"/>
    <property type="match status" value="1"/>
</dbReference>
<dbReference type="SUPFAM" id="SSF53474">
    <property type="entry name" value="alpha/beta-Hydrolases"/>
    <property type="match status" value="1"/>
</dbReference>
<reference evidence="1" key="1">
    <citation type="submission" date="2020-06" db="EMBL/GenBank/DDBJ databases">
        <title>Legume-microbial interactions unlock mineral nutrients during tropical forest succession.</title>
        <authorList>
            <person name="Epihov D.Z."/>
        </authorList>
    </citation>
    <scope>NUCLEOTIDE SEQUENCE [LARGE SCALE GENOMIC DNA]</scope>
    <source>
        <strain evidence="1">Pan2503</strain>
    </source>
</reference>
<evidence type="ECO:0000313" key="1">
    <source>
        <dbReference type="EMBL" id="MBA0085473.1"/>
    </source>
</evidence>
<keyword evidence="2" id="KW-1185">Reference proteome</keyword>